<geneLocation type="plastid" evidence="1"/>
<organism evidence="1">
    <name type="scientific">Plocamium cartilagineum</name>
    <name type="common">Red comb weed</name>
    <name type="synonym">Gelidium cartilagineum</name>
    <dbReference type="NCBI Taxonomy" id="31452"/>
    <lineage>
        <taxon>Eukaryota</taxon>
        <taxon>Rhodophyta</taxon>
        <taxon>Florideophyceae</taxon>
        <taxon>Rhodymeniophycidae</taxon>
        <taxon>Plocamiales</taxon>
        <taxon>Plocamiaceae</taxon>
        <taxon>Plocamium</taxon>
    </lineage>
</organism>
<reference evidence="1" key="1">
    <citation type="journal article" date="2016" name="BMC Biol.">
        <title>Parallel evolution of highly conserved plastid genome architecture in red seaweeds and seed plants.</title>
        <authorList>
            <person name="Lee J."/>
            <person name="Cho C.H."/>
            <person name="Park S.I."/>
            <person name="Choi J.W."/>
            <person name="Song H.S."/>
            <person name="West J.A."/>
            <person name="Bhattacharya D."/>
            <person name="Yoon H.S."/>
        </authorList>
    </citation>
    <scope>NUCLEOTIDE SEQUENCE</scope>
</reference>
<accession>A0A1C9CHK4</accession>
<protein>
    <submittedName>
        <fullName evidence="1">Cytochrome b6-f complex subunit</fullName>
    </submittedName>
</protein>
<gene>
    <name evidence="1" type="primary">petP</name>
    <name evidence="1" type="ORF">Plocam_009</name>
</gene>
<sequence>MLGQLVKIQKIHSHTNINIINYLYKNGIIVGKKIIYNKYILPIIQFEDYSRICILPEELKFIKEKNNWINEYEIKN</sequence>
<dbReference type="RefSeq" id="YP_009297907.1">
    <property type="nucleotide sequence ID" value="NC_031179.1"/>
</dbReference>
<name>A0A1C9CHK4_PLOCA</name>
<evidence type="ECO:0000313" key="1">
    <source>
        <dbReference type="EMBL" id="AOM67845.1"/>
    </source>
</evidence>
<dbReference type="AlphaFoldDB" id="A0A1C9CHK4"/>
<proteinExistence type="predicted"/>
<dbReference type="EMBL" id="KX284727">
    <property type="protein sequence ID" value="AOM67845.1"/>
    <property type="molecule type" value="Genomic_DNA"/>
</dbReference>
<dbReference type="GeneID" id="29074302"/>
<keyword evidence="1" id="KW-0934">Plastid</keyword>